<keyword evidence="10" id="KW-1185">Reference proteome</keyword>
<feature type="domain" description="Phosphoadenosine phosphosulphate reductase" evidence="8">
    <location>
        <begin position="56"/>
        <end position="232"/>
    </location>
</feature>
<dbReference type="InterPro" id="IPR001680">
    <property type="entry name" value="WD40_rpt"/>
</dbReference>
<dbReference type="InterPro" id="IPR011800">
    <property type="entry name" value="PAPS_reductase_CysH"/>
</dbReference>
<dbReference type="InterPro" id="IPR002500">
    <property type="entry name" value="PAPS_reduct_dom"/>
</dbReference>
<evidence type="ECO:0000313" key="9">
    <source>
        <dbReference type="EMBL" id="CAG8577245.1"/>
    </source>
</evidence>
<keyword evidence="4" id="KW-0560">Oxidoreductase</keyword>
<dbReference type="GO" id="GO:0005737">
    <property type="term" value="C:cytoplasm"/>
    <property type="evidence" value="ECO:0007669"/>
    <property type="project" value="TreeGrafter"/>
</dbReference>
<dbReference type="AlphaFoldDB" id="A0A9N9BVA2"/>
<comment type="pathway">
    <text evidence="5">Sulfur metabolism; hydrogen sulfide biosynthesis; sulfite from sulfate.</text>
</comment>
<reference evidence="9" key="1">
    <citation type="submission" date="2021-06" db="EMBL/GenBank/DDBJ databases">
        <authorList>
            <person name="Kallberg Y."/>
            <person name="Tangrot J."/>
            <person name="Rosling A."/>
        </authorList>
    </citation>
    <scope>NUCLEOTIDE SEQUENCE</scope>
    <source>
        <strain evidence="9">IN212</strain>
    </source>
</reference>
<dbReference type="InterPro" id="IPR014729">
    <property type="entry name" value="Rossmann-like_a/b/a_fold"/>
</dbReference>
<feature type="region of interest" description="Disordered" evidence="7">
    <location>
        <begin position="228"/>
        <end position="249"/>
    </location>
</feature>
<comment type="caution">
    <text evidence="9">The sequence shown here is derived from an EMBL/GenBank/DDBJ whole genome shotgun (WGS) entry which is preliminary data.</text>
</comment>
<protein>
    <submittedName>
        <fullName evidence="9">2775_t:CDS:1</fullName>
    </submittedName>
</protein>
<dbReference type="Pfam" id="PF01507">
    <property type="entry name" value="PAPS_reduct"/>
    <property type="match status" value="1"/>
</dbReference>
<proteinExistence type="inferred from homology"/>
<organism evidence="9 10">
    <name type="scientific">Racocetra fulgida</name>
    <dbReference type="NCBI Taxonomy" id="60492"/>
    <lineage>
        <taxon>Eukaryota</taxon>
        <taxon>Fungi</taxon>
        <taxon>Fungi incertae sedis</taxon>
        <taxon>Mucoromycota</taxon>
        <taxon>Glomeromycotina</taxon>
        <taxon>Glomeromycetes</taxon>
        <taxon>Diversisporales</taxon>
        <taxon>Gigasporaceae</taxon>
        <taxon>Racocetra</taxon>
    </lineage>
</organism>
<accession>A0A9N9BVA2</accession>
<dbReference type="InterPro" id="IPR019775">
    <property type="entry name" value="WD40_repeat_CS"/>
</dbReference>
<evidence type="ECO:0000256" key="6">
    <source>
        <dbReference type="PROSITE-ProRule" id="PRU00221"/>
    </source>
</evidence>
<dbReference type="PROSITE" id="PS50082">
    <property type="entry name" value="WD_REPEATS_2"/>
    <property type="match status" value="1"/>
</dbReference>
<dbReference type="PANTHER" id="PTHR46509">
    <property type="entry name" value="PHOSPHOADENOSINE PHOSPHOSULFATE REDUCTASE"/>
    <property type="match status" value="1"/>
</dbReference>
<feature type="compositionally biased region" description="Basic and acidic residues" evidence="7">
    <location>
        <begin position="238"/>
        <end position="249"/>
    </location>
</feature>
<feature type="repeat" description="WD" evidence="6">
    <location>
        <begin position="377"/>
        <end position="419"/>
    </location>
</feature>
<dbReference type="NCBIfam" id="TIGR02057">
    <property type="entry name" value="PAPS_reductase"/>
    <property type="match status" value="1"/>
</dbReference>
<evidence type="ECO:0000256" key="4">
    <source>
        <dbReference type="ARBA" id="ARBA00023002"/>
    </source>
</evidence>
<keyword evidence="3" id="KW-0677">Repeat</keyword>
<evidence type="ECO:0000313" key="10">
    <source>
        <dbReference type="Proteomes" id="UP000789396"/>
    </source>
</evidence>
<dbReference type="NCBIfam" id="TIGR00434">
    <property type="entry name" value="cysH"/>
    <property type="match status" value="1"/>
</dbReference>
<evidence type="ECO:0000256" key="3">
    <source>
        <dbReference type="ARBA" id="ARBA00022737"/>
    </source>
</evidence>
<dbReference type="InterPro" id="IPR036322">
    <property type="entry name" value="WD40_repeat_dom_sf"/>
</dbReference>
<dbReference type="GO" id="GO:0004604">
    <property type="term" value="F:phosphoadenylyl-sulfate reductase (thioredoxin) activity"/>
    <property type="evidence" value="ECO:0007669"/>
    <property type="project" value="InterPro"/>
</dbReference>
<keyword evidence="2 6" id="KW-0853">WD repeat</keyword>
<evidence type="ECO:0000256" key="7">
    <source>
        <dbReference type="SAM" id="MobiDB-lite"/>
    </source>
</evidence>
<dbReference type="Proteomes" id="UP000789396">
    <property type="component" value="Unassembled WGS sequence"/>
</dbReference>
<dbReference type="InterPro" id="IPR004511">
    <property type="entry name" value="PAPS/APS_Rdtase"/>
</dbReference>
<evidence type="ECO:0000259" key="8">
    <source>
        <dbReference type="Pfam" id="PF01507"/>
    </source>
</evidence>
<dbReference type="NCBIfam" id="NF002537">
    <property type="entry name" value="PRK02090.1"/>
    <property type="match status" value="1"/>
</dbReference>
<dbReference type="Pfam" id="PF00400">
    <property type="entry name" value="WD40"/>
    <property type="match status" value="2"/>
</dbReference>
<name>A0A9N9BVA2_9GLOM</name>
<dbReference type="InterPro" id="IPR015943">
    <property type="entry name" value="WD40/YVTN_repeat-like_dom_sf"/>
</dbReference>
<evidence type="ECO:0000256" key="1">
    <source>
        <dbReference type="ARBA" id="ARBA00009732"/>
    </source>
</evidence>
<dbReference type="EMBL" id="CAJVPZ010006748">
    <property type="protein sequence ID" value="CAG8577245.1"/>
    <property type="molecule type" value="Genomic_DNA"/>
</dbReference>
<dbReference type="OrthoDB" id="7869097at2759"/>
<dbReference type="SUPFAM" id="SSF52402">
    <property type="entry name" value="Adenine nucleotide alpha hydrolases-like"/>
    <property type="match status" value="1"/>
</dbReference>
<dbReference type="PROSITE" id="PS50294">
    <property type="entry name" value="WD_REPEATS_REGION"/>
    <property type="match status" value="1"/>
</dbReference>
<dbReference type="Gene3D" id="3.40.50.620">
    <property type="entry name" value="HUPs"/>
    <property type="match status" value="1"/>
</dbReference>
<dbReference type="PROSITE" id="PS00678">
    <property type="entry name" value="WD_REPEATS_1"/>
    <property type="match status" value="1"/>
</dbReference>
<gene>
    <name evidence="9" type="ORF">RFULGI_LOCUS5696</name>
</gene>
<dbReference type="GO" id="GO:0019379">
    <property type="term" value="P:sulfate assimilation, phosphoadenylyl sulfate reduction by phosphoadenylyl-sulfate reductase (thioredoxin)"/>
    <property type="evidence" value="ECO:0007669"/>
    <property type="project" value="InterPro"/>
</dbReference>
<sequence length="514" mass="58809">MGPNDLDYDFEEKLPVLFNENHLNHLNDKLSKLPPKKILEWAIVSLPGLYQTTAFGLIILDMISKISYEYAEECAATPQHLVPLIFVDTLHHFNETLDLANRAASHYRAPLHVYKPPNCETAQDFEQLYGKKLWETDDASYDYLVKVEPSRRAYKELGVSAIITGRRRSQKGERENIRILEIENGTGLIKLNPLALWDFPTVKAYVRANEVPYNPLLDKGYRSIGDWHSTKPINSDSSNERDGRWEGKTKSECGLHKDYFKMRAAFVAAQKRRLAVNGNKEMSTEEEEENEIQVRFITHQKEYAITDSAILVPTKLRRYDNEFLRTSLEEYLQLKELSTVSLSDGKYTPLYDCKGHKESVECISVNSSCTEAPIATMQGHVGPISSVEFDKKDSNKMYSGGWDHSVRVWDVETRTNIDTKICDKTVLDIACSDNLIASGHSDKIVRIWDPRAEVKIWDIRSKSPLYTIQQNSNSQETNFSAQKLFCIDWDIDIILSGGEDNQLHIYGTNKLDIQ</sequence>
<dbReference type="PANTHER" id="PTHR46509:SF1">
    <property type="entry name" value="PHOSPHOADENOSINE PHOSPHOSULFATE REDUCTASE"/>
    <property type="match status" value="1"/>
</dbReference>
<dbReference type="Gene3D" id="2.130.10.10">
    <property type="entry name" value="YVTN repeat-like/Quinoprotein amine dehydrogenase"/>
    <property type="match status" value="1"/>
</dbReference>
<comment type="similarity">
    <text evidence="1">Belongs to the PAPS reductase family. CysH subfamily.</text>
</comment>
<evidence type="ECO:0000256" key="5">
    <source>
        <dbReference type="ARBA" id="ARBA00024327"/>
    </source>
</evidence>
<dbReference type="CDD" id="cd23945">
    <property type="entry name" value="PAPS_reductase"/>
    <property type="match status" value="1"/>
</dbReference>
<feature type="non-terminal residue" evidence="9">
    <location>
        <position position="1"/>
    </location>
</feature>
<dbReference type="SMART" id="SM00320">
    <property type="entry name" value="WD40"/>
    <property type="match status" value="3"/>
</dbReference>
<dbReference type="SUPFAM" id="SSF50978">
    <property type="entry name" value="WD40 repeat-like"/>
    <property type="match status" value="1"/>
</dbReference>
<evidence type="ECO:0000256" key="2">
    <source>
        <dbReference type="ARBA" id="ARBA00022574"/>
    </source>
</evidence>